<feature type="transmembrane region" description="Helical" evidence="6">
    <location>
        <begin position="294"/>
        <end position="312"/>
    </location>
</feature>
<keyword evidence="2 6" id="KW-0812">Transmembrane</keyword>
<keyword evidence="9" id="KW-1185">Reference proteome</keyword>
<proteinExistence type="predicted"/>
<comment type="subcellular location">
    <subcellularLocation>
        <location evidence="1">Membrane</location>
        <topology evidence="1">Multi-pass membrane protein</topology>
    </subcellularLocation>
</comment>
<evidence type="ECO:0000313" key="9">
    <source>
        <dbReference type="Proteomes" id="UP001275440"/>
    </source>
</evidence>
<feature type="domain" description="STAS" evidence="7">
    <location>
        <begin position="424"/>
        <end position="519"/>
    </location>
</feature>
<evidence type="ECO:0000256" key="3">
    <source>
        <dbReference type="ARBA" id="ARBA00022989"/>
    </source>
</evidence>
<reference evidence="8 9" key="1">
    <citation type="submission" date="2019-10" db="EMBL/GenBank/DDBJ databases">
        <title>Draft Genome Assembly of Rhodococcus zopfii DSM44189.</title>
        <authorList>
            <person name="Sutton J.M."/>
            <person name="Akob D.M."/>
            <person name="Bushman T.J."/>
        </authorList>
    </citation>
    <scope>NUCLEOTIDE SEQUENCE [LARGE SCALE GENOMIC DNA]</scope>
    <source>
        <strain evidence="8 9">DSM 44189</strain>
    </source>
</reference>
<dbReference type="Pfam" id="PF00916">
    <property type="entry name" value="Sulfate_transp"/>
    <property type="match status" value="2"/>
</dbReference>
<dbReference type="Gene3D" id="3.30.750.24">
    <property type="entry name" value="STAS domain"/>
    <property type="match status" value="1"/>
</dbReference>
<evidence type="ECO:0000256" key="2">
    <source>
        <dbReference type="ARBA" id="ARBA00022692"/>
    </source>
</evidence>
<evidence type="ECO:0000256" key="5">
    <source>
        <dbReference type="SAM" id="MobiDB-lite"/>
    </source>
</evidence>
<dbReference type="SUPFAM" id="SSF52091">
    <property type="entry name" value="SpoIIaa-like"/>
    <property type="match status" value="1"/>
</dbReference>
<dbReference type="Proteomes" id="UP001275440">
    <property type="component" value="Unassembled WGS sequence"/>
</dbReference>
<evidence type="ECO:0000259" key="7">
    <source>
        <dbReference type="PROSITE" id="PS50801"/>
    </source>
</evidence>
<sequence length="519" mass="54861">MRSARCAHTTRSADSHQSDTRPNASSSRPRLLRCKPCSKPCDPPRLLTTEILAGLVTSLALIPEVVSFAVIAGVDPKVALYTSCIMAMTIAFVGGRPAMVSAAAGATALVIAPLVASHGLDYLIAAVWLAGALQIVLAVAGVAKLMRFIPRSVMIGFVNALAILIFTAQLRHLFDVPWAVYPLVAAGIAMIVFIPKLTTAVPAALIAIVVLTGIVVLFGLDVPDVADQGDLPGGFPTWMIPDVPLTAETLRIIAPYAVGLALVGLMESLMTAKLVDDLTDSHSDKTREAWGQGVANWAGALFGGMGGCAMIGQTMINVREGRARTRISTFLAGLFLLVLCVAVGEIVGAIPMAALVAVMLVIAVTTLDWHSVAPRTLKLMPLSETLVMLVTVVVTLLTDNLAIGVVSGVLTAMVAFARRVAHMTRVHTTDTDGVRAYRVSGELFWASSNDLVYRFDYAGDPDRVVIDLTDAEVWDASTVATFDSVLHKYAERGKSAEIVGLDGASLRRLEQLSGKLAAT</sequence>
<evidence type="ECO:0000256" key="1">
    <source>
        <dbReference type="ARBA" id="ARBA00004141"/>
    </source>
</evidence>
<dbReference type="PANTHER" id="PTHR43310:SF1">
    <property type="entry name" value="SULFATE TRANSPORTER YBAR-RELATED"/>
    <property type="match status" value="1"/>
</dbReference>
<keyword evidence="4 6" id="KW-0472">Membrane</keyword>
<feature type="transmembrane region" description="Helical" evidence="6">
    <location>
        <begin position="201"/>
        <end position="220"/>
    </location>
</feature>
<feature type="transmembrane region" description="Helical" evidence="6">
    <location>
        <begin position="99"/>
        <end position="116"/>
    </location>
</feature>
<dbReference type="PROSITE" id="PS50801">
    <property type="entry name" value="STAS"/>
    <property type="match status" value="1"/>
</dbReference>
<gene>
    <name evidence="8" type="ORF">F8M49_15955</name>
</gene>
<dbReference type="EMBL" id="WBMO01000001">
    <property type="protein sequence ID" value="MDV2476443.1"/>
    <property type="molecule type" value="Genomic_DNA"/>
</dbReference>
<dbReference type="InterPro" id="IPR052706">
    <property type="entry name" value="Membrane-Transporter-like"/>
</dbReference>
<feature type="transmembrane region" description="Helical" evidence="6">
    <location>
        <begin position="386"/>
        <end position="416"/>
    </location>
</feature>
<dbReference type="CDD" id="cd07042">
    <property type="entry name" value="STAS_SulP_like_sulfate_transporter"/>
    <property type="match status" value="1"/>
</dbReference>
<dbReference type="PANTHER" id="PTHR43310">
    <property type="entry name" value="SULFATE TRANSPORTER YBAR-RELATED"/>
    <property type="match status" value="1"/>
</dbReference>
<feature type="transmembrane region" description="Helical" evidence="6">
    <location>
        <begin position="176"/>
        <end position="194"/>
    </location>
</feature>
<accession>A0ABU3WR34</accession>
<keyword evidence="3 6" id="KW-1133">Transmembrane helix</keyword>
<evidence type="ECO:0000313" key="8">
    <source>
        <dbReference type="EMBL" id="MDV2476443.1"/>
    </source>
</evidence>
<dbReference type="InterPro" id="IPR011547">
    <property type="entry name" value="SLC26A/SulP_dom"/>
</dbReference>
<feature type="region of interest" description="Disordered" evidence="5">
    <location>
        <begin position="1"/>
        <end position="30"/>
    </location>
</feature>
<name>A0ABU3WR34_9NOCA</name>
<protein>
    <submittedName>
        <fullName evidence="8">SulP family inorganic anion transporter</fullName>
    </submittedName>
</protein>
<dbReference type="Pfam" id="PF01740">
    <property type="entry name" value="STAS"/>
    <property type="match status" value="1"/>
</dbReference>
<evidence type="ECO:0000256" key="6">
    <source>
        <dbReference type="SAM" id="Phobius"/>
    </source>
</evidence>
<dbReference type="InterPro" id="IPR002645">
    <property type="entry name" value="STAS_dom"/>
</dbReference>
<organism evidence="8 9">
    <name type="scientific">Rhodococcus zopfii</name>
    <dbReference type="NCBI Taxonomy" id="43772"/>
    <lineage>
        <taxon>Bacteria</taxon>
        <taxon>Bacillati</taxon>
        <taxon>Actinomycetota</taxon>
        <taxon>Actinomycetes</taxon>
        <taxon>Mycobacteriales</taxon>
        <taxon>Nocardiaceae</taxon>
        <taxon>Rhodococcus</taxon>
    </lineage>
</organism>
<evidence type="ECO:0000256" key="4">
    <source>
        <dbReference type="ARBA" id="ARBA00023136"/>
    </source>
</evidence>
<feature type="transmembrane region" description="Helical" evidence="6">
    <location>
        <begin position="122"/>
        <end position="140"/>
    </location>
</feature>
<feature type="transmembrane region" description="Helical" evidence="6">
    <location>
        <begin position="333"/>
        <end position="366"/>
    </location>
</feature>
<dbReference type="InterPro" id="IPR036513">
    <property type="entry name" value="STAS_dom_sf"/>
</dbReference>
<feature type="transmembrane region" description="Helical" evidence="6">
    <location>
        <begin position="152"/>
        <end position="170"/>
    </location>
</feature>
<comment type="caution">
    <text evidence="8">The sequence shown here is derived from an EMBL/GenBank/DDBJ whole genome shotgun (WGS) entry which is preliminary data.</text>
</comment>